<feature type="compositionally biased region" description="Pro residues" evidence="1">
    <location>
        <begin position="141"/>
        <end position="154"/>
    </location>
</feature>
<dbReference type="RefSeq" id="WP_281900628.1">
    <property type="nucleotide sequence ID" value="NZ_BSDI01000032.1"/>
</dbReference>
<feature type="region of interest" description="Disordered" evidence="1">
    <location>
        <begin position="1"/>
        <end position="25"/>
    </location>
</feature>
<comment type="caution">
    <text evidence="2">The sequence shown here is derived from an EMBL/GenBank/DDBJ whole genome shotgun (WGS) entry which is preliminary data.</text>
</comment>
<dbReference type="Proteomes" id="UP001144280">
    <property type="component" value="Unassembled WGS sequence"/>
</dbReference>
<name>A0ABQ5R2E4_9ACTN</name>
<proteinExistence type="predicted"/>
<feature type="region of interest" description="Disordered" evidence="1">
    <location>
        <begin position="139"/>
        <end position="164"/>
    </location>
</feature>
<organism evidence="2 3">
    <name type="scientific">Phytohabitans aurantiacus</name>
    <dbReference type="NCBI Taxonomy" id="3016789"/>
    <lineage>
        <taxon>Bacteria</taxon>
        <taxon>Bacillati</taxon>
        <taxon>Actinomycetota</taxon>
        <taxon>Actinomycetes</taxon>
        <taxon>Micromonosporales</taxon>
        <taxon>Micromonosporaceae</taxon>
    </lineage>
</organism>
<gene>
    <name evidence="2" type="ORF">Pa4123_56540</name>
</gene>
<protein>
    <submittedName>
        <fullName evidence="2">Uncharacterized protein</fullName>
    </submittedName>
</protein>
<accession>A0ABQ5R2E4</accession>
<sequence length="182" mass="19800">MPVQPDPDTRREQPTRRPAGPRTKWVPVEELSPLARALLSDDLGGRDVVPAHVASRVTAQADEWSAHGFDAETLRPWQDMDPATAAYLVERGVEPRVLDLPVAAFANTRPVPLRLAITTGRITVERAYELLVLTGEHHEPAPPALRSPVTPEPPRATESPKSAAKVAPVLFSHATIPTDDLS</sequence>
<evidence type="ECO:0000313" key="2">
    <source>
        <dbReference type="EMBL" id="GLI00378.1"/>
    </source>
</evidence>
<dbReference type="EMBL" id="BSDI01000032">
    <property type="protein sequence ID" value="GLI00378.1"/>
    <property type="molecule type" value="Genomic_DNA"/>
</dbReference>
<keyword evidence="3" id="KW-1185">Reference proteome</keyword>
<evidence type="ECO:0000256" key="1">
    <source>
        <dbReference type="SAM" id="MobiDB-lite"/>
    </source>
</evidence>
<reference evidence="2" key="1">
    <citation type="submission" date="2022-12" db="EMBL/GenBank/DDBJ databases">
        <title>New Phytohabitans aurantiacus sp. RD004123 nov., an actinomycete isolated from soil.</title>
        <authorList>
            <person name="Triningsih D.W."/>
            <person name="Harunari E."/>
            <person name="Igarashi Y."/>
        </authorList>
    </citation>
    <scope>NUCLEOTIDE SEQUENCE</scope>
    <source>
        <strain evidence="2">RD004123</strain>
    </source>
</reference>
<evidence type="ECO:0000313" key="3">
    <source>
        <dbReference type="Proteomes" id="UP001144280"/>
    </source>
</evidence>